<proteinExistence type="inferred from homology"/>
<feature type="transmembrane region" description="Helical" evidence="7">
    <location>
        <begin position="269"/>
        <end position="293"/>
    </location>
</feature>
<evidence type="ECO:0000256" key="3">
    <source>
        <dbReference type="ARBA" id="ARBA00022692"/>
    </source>
</evidence>
<dbReference type="GO" id="GO:0005886">
    <property type="term" value="C:plasma membrane"/>
    <property type="evidence" value="ECO:0007669"/>
    <property type="project" value="UniProtKB-SubCell"/>
</dbReference>
<feature type="transmembrane region" description="Helical" evidence="7">
    <location>
        <begin position="364"/>
        <end position="388"/>
    </location>
</feature>
<feature type="transmembrane region" description="Helical" evidence="7">
    <location>
        <begin position="20"/>
        <end position="41"/>
    </location>
</feature>
<comment type="subcellular location">
    <subcellularLocation>
        <location evidence="1">Cell membrane</location>
        <topology evidence="1">Multi-pass membrane protein</topology>
    </subcellularLocation>
</comment>
<dbReference type="Pfam" id="PF12704">
    <property type="entry name" value="MacB_PCD"/>
    <property type="match status" value="1"/>
</dbReference>
<evidence type="ECO:0000256" key="6">
    <source>
        <dbReference type="ARBA" id="ARBA00038076"/>
    </source>
</evidence>
<organism evidence="10">
    <name type="scientific">anaerobic digester metagenome</name>
    <dbReference type="NCBI Taxonomy" id="1263854"/>
    <lineage>
        <taxon>unclassified sequences</taxon>
        <taxon>metagenomes</taxon>
        <taxon>ecological metagenomes</taxon>
    </lineage>
</organism>
<feature type="transmembrane region" description="Helical" evidence="7">
    <location>
        <begin position="757"/>
        <end position="775"/>
    </location>
</feature>
<feature type="domain" description="ABC3 transporter permease C-terminal" evidence="8">
    <location>
        <begin position="666"/>
        <end position="783"/>
    </location>
</feature>
<keyword evidence="3 7" id="KW-0812">Transmembrane</keyword>
<evidence type="ECO:0000256" key="5">
    <source>
        <dbReference type="ARBA" id="ARBA00023136"/>
    </source>
</evidence>
<keyword evidence="4 7" id="KW-1133">Transmembrane helix</keyword>
<dbReference type="InterPro" id="IPR050250">
    <property type="entry name" value="Macrolide_Exporter_MacB"/>
</dbReference>
<evidence type="ECO:0000259" key="9">
    <source>
        <dbReference type="Pfam" id="PF12704"/>
    </source>
</evidence>
<feature type="domain" description="ABC3 transporter permease C-terminal" evidence="8">
    <location>
        <begin position="272"/>
        <end position="389"/>
    </location>
</feature>
<dbReference type="InterPro" id="IPR025857">
    <property type="entry name" value="MacB_PCD"/>
</dbReference>
<feature type="transmembrane region" description="Helical" evidence="7">
    <location>
        <begin position="660"/>
        <end position="682"/>
    </location>
</feature>
<dbReference type="PANTHER" id="PTHR30572:SF4">
    <property type="entry name" value="ABC TRANSPORTER PERMEASE YTRF"/>
    <property type="match status" value="1"/>
</dbReference>
<evidence type="ECO:0000313" key="10">
    <source>
        <dbReference type="EMBL" id="VFU18210.1"/>
    </source>
</evidence>
<keyword evidence="5 7" id="KW-0472">Membrane</keyword>
<sequence length="792" mass="86961">MSVLTRKLWRTIKSTKGQFLAVAAVVTVGITVYIAMSTAYYNLNRSQAAFYAENDFADYYFHVVRAPQQITRQVEAIPGVGKVTGRIQKDVPILKEDHQRATARLISCPLPVENEINRFRLEKGRLFEKYPQGGGIEVLVDPKYFDVNLQSFNDKISIVAEGKQVFLTVTGTAVSPETIITMKDASTMMPDPATFGIIMMPHNQAEQILGLNGEINQVVITCVPGADEKVVANQVKEILEPYGNLASYPRKDQLSHAILQVEIDSLKAIAGFMPAIFLGIAAAIQFVMLGRMVKAQRLQIGVMKAMGYSNGQIIFHYTGYALAVALAGALLGILLGLGLASVLSRTYAQFFNLPETISGVSYTAISYGLFLSVAVSLAAGLLAVRGVIKVRPAESMRSEPPGGTGRVFLEGWPWLWERLDATWKMSLRTINRKRGRSGITLLGVVFAVGLLVLSLFMNDAVDYMIKKHFFEEQRYDLLVRFNQPVKDHELYNISRLDGVVKTEPLFEIPVKIHLNGRSEDDLLLGLPPDATLKKLVGNDEKHLALPEDGILISARTAKRLGLKTGDRVEVETLLGIGSARWTTLTVAGVNRQLVGGGSYISLDLANQVMQESGVVSGAMLKVDPGQAGRVEQELSDMTGVSSISSQRKELENLNNSMDSMIYSVTMMVVFAALLGFAIVYNASVISFAERRRELATLRVVGFTNQEVSSLLLKENLLQSLLGVALGLPFGRFMAEWFVQGVSTDLYTLPIVIYPQTYLFSALGGIMFIMAAHFLAARGISRLELVEVLKNSD</sequence>
<dbReference type="InterPro" id="IPR003838">
    <property type="entry name" value="ABC3_permease_C"/>
</dbReference>
<dbReference type="Pfam" id="PF02687">
    <property type="entry name" value="FtsX"/>
    <property type="match status" value="2"/>
</dbReference>
<feature type="transmembrane region" description="Helical" evidence="7">
    <location>
        <begin position="314"/>
        <end position="344"/>
    </location>
</feature>
<reference evidence="10" key="1">
    <citation type="submission" date="2019-03" db="EMBL/GenBank/DDBJ databases">
        <authorList>
            <person name="Hao L."/>
        </authorList>
    </citation>
    <scope>NUCLEOTIDE SEQUENCE</scope>
</reference>
<keyword evidence="2" id="KW-1003">Cell membrane</keyword>
<dbReference type="AlphaFoldDB" id="A0A485M6I3"/>
<evidence type="ECO:0000256" key="1">
    <source>
        <dbReference type="ARBA" id="ARBA00004651"/>
    </source>
</evidence>
<evidence type="ECO:0000256" key="7">
    <source>
        <dbReference type="SAM" id="Phobius"/>
    </source>
</evidence>
<accession>A0A485M6I3</accession>
<comment type="similarity">
    <text evidence="6">Belongs to the ABC-4 integral membrane protein family.</text>
</comment>
<dbReference type="PANTHER" id="PTHR30572">
    <property type="entry name" value="MEMBRANE COMPONENT OF TRANSPORTER-RELATED"/>
    <property type="match status" value="1"/>
</dbReference>
<feature type="domain" description="MacB-like periplasmic core" evidence="9">
    <location>
        <begin position="437"/>
        <end position="634"/>
    </location>
</feature>
<name>A0A485M6I3_9ZZZZ</name>
<feature type="transmembrane region" description="Helical" evidence="7">
    <location>
        <begin position="438"/>
        <end position="457"/>
    </location>
</feature>
<dbReference type="GO" id="GO:0022857">
    <property type="term" value="F:transmembrane transporter activity"/>
    <property type="evidence" value="ECO:0007669"/>
    <property type="project" value="TreeGrafter"/>
</dbReference>
<dbReference type="EMBL" id="CAADRN010000334">
    <property type="protein sequence ID" value="VFU18210.1"/>
    <property type="molecule type" value="Genomic_DNA"/>
</dbReference>
<evidence type="ECO:0000256" key="2">
    <source>
        <dbReference type="ARBA" id="ARBA00022475"/>
    </source>
</evidence>
<protein>
    <submittedName>
        <fullName evidence="10">Outer membrane-specific lipoprotein transporter subunit LolE</fullName>
    </submittedName>
</protein>
<keyword evidence="10" id="KW-0449">Lipoprotein</keyword>
<evidence type="ECO:0000256" key="4">
    <source>
        <dbReference type="ARBA" id="ARBA00022989"/>
    </source>
</evidence>
<gene>
    <name evidence="10" type="ORF">SCFA_40002</name>
</gene>
<evidence type="ECO:0000259" key="8">
    <source>
        <dbReference type="Pfam" id="PF02687"/>
    </source>
</evidence>